<gene>
    <name evidence="1" type="ORF">OIU83_22145</name>
</gene>
<dbReference type="Proteomes" id="UP001151079">
    <property type="component" value="Unassembled WGS sequence"/>
</dbReference>
<evidence type="ECO:0000313" key="1">
    <source>
        <dbReference type="EMBL" id="MCV9930377.1"/>
    </source>
</evidence>
<sequence length="183" mass="21554">MFTNILRALEVIYAKVLNIIWVVRKFKYILFFALAFFCICQIKAQIIREIPSYSLNDIACASFDNYGPVIYFNPTICQQAGELTTLFFKAHEYGHHNLGHVIQKIWNSQNPYVQQWLDITMENEADAYAVRYWVTQNNITIIQAWVNTMWMYNNIGDSTHLPSKVRAENVVQYYYQLTGLRLF</sequence>
<protein>
    <submittedName>
        <fullName evidence="1">Uncharacterized protein</fullName>
    </submittedName>
</protein>
<name>A0A9X2ZKK1_9FLAO</name>
<accession>A0A9X2ZKK1</accession>
<comment type="caution">
    <text evidence="1">The sequence shown here is derived from an EMBL/GenBank/DDBJ whole genome shotgun (WGS) entry which is preliminary data.</text>
</comment>
<evidence type="ECO:0000313" key="2">
    <source>
        <dbReference type="Proteomes" id="UP001151079"/>
    </source>
</evidence>
<dbReference type="AlphaFoldDB" id="A0A9X2ZKK1"/>
<reference evidence="1" key="1">
    <citation type="submission" date="2022-10" db="EMBL/GenBank/DDBJ databases">
        <title>Two novel species of Flavobacterium.</title>
        <authorList>
            <person name="Liu Q."/>
            <person name="Xin Y.-H."/>
        </authorList>
    </citation>
    <scope>NUCLEOTIDE SEQUENCE</scope>
    <source>
        <strain evidence="1">LS1R49</strain>
    </source>
</reference>
<dbReference type="RefSeq" id="WP_264208452.1">
    <property type="nucleotide sequence ID" value="NZ_JAOZEW010000033.1"/>
</dbReference>
<proteinExistence type="predicted"/>
<organism evidence="1 2">
    <name type="scientific">Flavobacterium shii</name>
    <dbReference type="NCBI Taxonomy" id="2987687"/>
    <lineage>
        <taxon>Bacteria</taxon>
        <taxon>Pseudomonadati</taxon>
        <taxon>Bacteroidota</taxon>
        <taxon>Flavobacteriia</taxon>
        <taxon>Flavobacteriales</taxon>
        <taxon>Flavobacteriaceae</taxon>
        <taxon>Flavobacterium</taxon>
    </lineage>
</organism>
<dbReference type="EMBL" id="JAOZEW010000033">
    <property type="protein sequence ID" value="MCV9930377.1"/>
    <property type="molecule type" value="Genomic_DNA"/>
</dbReference>
<keyword evidence="2" id="KW-1185">Reference proteome</keyword>